<accession>A0A7W4W5F8</accession>
<evidence type="ECO:0000256" key="7">
    <source>
        <dbReference type="SAM" id="SignalP"/>
    </source>
</evidence>
<evidence type="ECO:0000313" key="10">
    <source>
        <dbReference type="Proteomes" id="UP000537130"/>
    </source>
</evidence>
<sequence length="140" mass="14486">MIESIVKKLVSLVVLGLAVSAFAMTDQQRAEMEERIKPAGQVCMEGDSSCGSASAAGSGSGKSAEEIYNTSCMACHTTGAAGAPKLGDVAAWEDRLGKGLETVYANAINGINGMPPKGTCMSCSDEEIEATVDYILENSK</sequence>
<dbReference type="PANTHER" id="PTHR40942">
    <property type="match status" value="1"/>
</dbReference>
<dbReference type="Gene3D" id="1.10.760.10">
    <property type="entry name" value="Cytochrome c-like domain"/>
    <property type="match status" value="1"/>
</dbReference>
<evidence type="ECO:0000256" key="1">
    <source>
        <dbReference type="ARBA" id="ARBA00022448"/>
    </source>
</evidence>
<name>A0A7W4W5F8_9GAMM</name>
<feature type="chain" id="PRO_5030971310" evidence="7">
    <location>
        <begin position="24"/>
        <end position="140"/>
    </location>
</feature>
<reference evidence="9 10" key="1">
    <citation type="submission" date="2020-08" db="EMBL/GenBank/DDBJ databases">
        <title>Genomic Encyclopedia of Type Strains, Phase III (KMG-III): the genomes of soil and plant-associated and newly described type strains.</title>
        <authorList>
            <person name="Whitman W."/>
        </authorList>
    </citation>
    <scope>NUCLEOTIDE SEQUENCE [LARGE SCALE GENOMIC DNA]</scope>
    <source>
        <strain evidence="9 10">CECT 8654</strain>
    </source>
</reference>
<evidence type="ECO:0000256" key="5">
    <source>
        <dbReference type="ARBA" id="ARBA00023004"/>
    </source>
</evidence>
<keyword evidence="2 6" id="KW-0349">Heme</keyword>
<dbReference type="GO" id="GO:0020037">
    <property type="term" value="F:heme binding"/>
    <property type="evidence" value="ECO:0007669"/>
    <property type="project" value="InterPro"/>
</dbReference>
<gene>
    <name evidence="9" type="ORF">FHR99_001470</name>
</gene>
<dbReference type="Proteomes" id="UP000537130">
    <property type="component" value="Unassembled WGS sequence"/>
</dbReference>
<keyword evidence="10" id="KW-1185">Reference proteome</keyword>
<feature type="domain" description="Cytochrome c" evidence="8">
    <location>
        <begin position="59"/>
        <end position="139"/>
    </location>
</feature>
<keyword evidence="1" id="KW-0813">Transport</keyword>
<protein>
    <submittedName>
        <fullName evidence="9">Cytochrome c5</fullName>
    </submittedName>
</protein>
<evidence type="ECO:0000313" key="9">
    <source>
        <dbReference type="EMBL" id="MBB3047234.1"/>
    </source>
</evidence>
<keyword evidence="7" id="KW-0732">Signal</keyword>
<dbReference type="InterPro" id="IPR009056">
    <property type="entry name" value="Cyt_c-like_dom"/>
</dbReference>
<dbReference type="InterPro" id="IPR036909">
    <property type="entry name" value="Cyt_c-like_dom_sf"/>
</dbReference>
<dbReference type="InterPro" id="IPR002323">
    <property type="entry name" value="Cyt_CIE"/>
</dbReference>
<dbReference type="RefSeq" id="WP_343067441.1">
    <property type="nucleotide sequence ID" value="NZ_JACHWY010000001.1"/>
</dbReference>
<evidence type="ECO:0000256" key="4">
    <source>
        <dbReference type="ARBA" id="ARBA00022982"/>
    </source>
</evidence>
<evidence type="ECO:0000259" key="8">
    <source>
        <dbReference type="PROSITE" id="PS51007"/>
    </source>
</evidence>
<dbReference type="AlphaFoldDB" id="A0A7W4W5F8"/>
<dbReference type="PRINTS" id="PR00607">
    <property type="entry name" value="CYTCHROMECIE"/>
</dbReference>
<evidence type="ECO:0000256" key="3">
    <source>
        <dbReference type="ARBA" id="ARBA00022723"/>
    </source>
</evidence>
<organism evidence="9 10">
    <name type="scientific">Litorivivens lipolytica</name>
    <dbReference type="NCBI Taxonomy" id="1524264"/>
    <lineage>
        <taxon>Bacteria</taxon>
        <taxon>Pseudomonadati</taxon>
        <taxon>Pseudomonadota</taxon>
        <taxon>Gammaproteobacteria</taxon>
        <taxon>Litorivivens</taxon>
    </lineage>
</organism>
<proteinExistence type="predicted"/>
<dbReference type="EMBL" id="JACHWY010000001">
    <property type="protein sequence ID" value="MBB3047234.1"/>
    <property type="molecule type" value="Genomic_DNA"/>
</dbReference>
<dbReference type="SUPFAM" id="SSF46626">
    <property type="entry name" value="Cytochrome c"/>
    <property type="match status" value="1"/>
</dbReference>
<dbReference type="GO" id="GO:0009055">
    <property type="term" value="F:electron transfer activity"/>
    <property type="evidence" value="ECO:0007669"/>
    <property type="project" value="InterPro"/>
</dbReference>
<keyword evidence="5 6" id="KW-0408">Iron</keyword>
<evidence type="ECO:0000256" key="2">
    <source>
        <dbReference type="ARBA" id="ARBA00022617"/>
    </source>
</evidence>
<keyword evidence="3 6" id="KW-0479">Metal-binding</keyword>
<evidence type="ECO:0000256" key="6">
    <source>
        <dbReference type="PROSITE-ProRule" id="PRU00433"/>
    </source>
</evidence>
<dbReference type="Pfam" id="PF13442">
    <property type="entry name" value="Cytochrome_CBB3"/>
    <property type="match status" value="1"/>
</dbReference>
<dbReference type="PANTHER" id="PTHR40942:SF2">
    <property type="entry name" value="CYTOCHROME-RELATED"/>
    <property type="match status" value="1"/>
</dbReference>
<dbReference type="GO" id="GO:0005506">
    <property type="term" value="F:iron ion binding"/>
    <property type="evidence" value="ECO:0007669"/>
    <property type="project" value="InterPro"/>
</dbReference>
<dbReference type="PROSITE" id="PS51007">
    <property type="entry name" value="CYTC"/>
    <property type="match status" value="1"/>
</dbReference>
<keyword evidence="4" id="KW-0249">Electron transport</keyword>
<comment type="caution">
    <text evidence="9">The sequence shown here is derived from an EMBL/GenBank/DDBJ whole genome shotgun (WGS) entry which is preliminary data.</text>
</comment>
<feature type="signal peptide" evidence="7">
    <location>
        <begin position="1"/>
        <end position="23"/>
    </location>
</feature>